<evidence type="ECO:0000313" key="4">
    <source>
        <dbReference type="EMBL" id="WWV65712.1"/>
    </source>
</evidence>
<organism evidence="4 5">
    <name type="scientific">Parabacteroides absconsus</name>
    <dbReference type="NCBI Taxonomy" id="2951805"/>
    <lineage>
        <taxon>Bacteria</taxon>
        <taxon>Pseudomonadati</taxon>
        <taxon>Bacteroidota</taxon>
        <taxon>Bacteroidia</taxon>
        <taxon>Bacteroidales</taxon>
        <taxon>Tannerellaceae</taxon>
        <taxon>Parabacteroides</taxon>
    </lineage>
</organism>
<dbReference type="PANTHER" id="PTHR46401:SF2">
    <property type="entry name" value="GLYCOSYLTRANSFERASE WBBK-RELATED"/>
    <property type="match status" value="1"/>
</dbReference>
<dbReference type="SUPFAM" id="SSF53756">
    <property type="entry name" value="UDP-Glycosyltransferase/glycogen phosphorylase"/>
    <property type="match status" value="1"/>
</dbReference>
<evidence type="ECO:0000313" key="5">
    <source>
        <dbReference type="Proteomes" id="UP001320603"/>
    </source>
</evidence>
<keyword evidence="1" id="KW-0808">Transferase</keyword>
<dbReference type="Pfam" id="PF00534">
    <property type="entry name" value="Glycos_transf_1"/>
    <property type="match status" value="1"/>
</dbReference>
<dbReference type="PANTHER" id="PTHR46401">
    <property type="entry name" value="GLYCOSYLTRANSFERASE WBBK-RELATED"/>
    <property type="match status" value="1"/>
</dbReference>
<accession>A0ABZ2IMD2</accession>
<sequence length="370" mass="43590">MSTQNNITVLFDHQAFEMQKFGGISRYFYELIENLPLHSELSLRLTTNHYLREGACRPFQGMYVPERPYKWFKGIVKQWNRKGSIKRLHRGDYDLFHPTYYHPYFLEELPANKPYVITVHDMNHELFSASLGRAEQMKAWKHETILHASRVIAISEQTKADLLHFLPVEEDKIDVIYHGIQQQKQPYNGLHLPERYVLYVGDRNGYKNFDRFWNVFVRLAAEDQHLCLICTGKPWRSREQERIEKSGLNKRVLHFQANDLELGQLFQQARLFVYPSLYEGFGIPILEAFLNECPVALSRASCFPEVAADAGEYFNPEDEVSMYEALSHLLKDEERRQELIAKGKSRVQLFTWEETARKKLDTYQKVLNGY</sequence>
<dbReference type="EMBL" id="CP146284">
    <property type="protein sequence ID" value="WWV65712.1"/>
    <property type="molecule type" value="Genomic_DNA"/>
</dbReference>
<dbReference type="InterPro" id="IPR028098">
    <property type="entry name" value="Glyco_trans_4-like_N"/>
</dbReference>
<dbReference type="Gene3D" id="3.40.50.2000">
    <property type="entry name" value="Glycogen Phosphorylase B"/>
    <property type="match status" value="2"/>
</dbReference>
<gene>
    <name evidence="4" type="ORF">NEE14_012000</name>
</gene>
<feature type="domain" description="Glycosyl transferase family 1" evidence="2">
    <location>
        <begin position="190"/>
        <end position="345"/>
    </location>
</feature>
<dbReference type="RefSeq" id="WP_251966697.1">
    <property type="nucleotide sequence ID" value="NZ_CP146284.1"/>
</dbReference>
<dbReference type="Proteomes" id="UP001320603">
    <property type="component" value="Chromosome"/>
</dbReference>
<evidence type="ECO:0000259" key="2">
    <source>
        <dbReference type="Pfam" id="PF00534"/>
    </source>
</evidence>
<proteinExistence type="predicted"/>
<dbReference type="InterPro" id="IPR001296">
    <property type="entry name" value="Glyco_trans_1"/>
</dbReference>
<name>A0ABZ2IMD2_9BACT</name>
<evidence type="ECO:0000256" key="1">
    <source>
        <dbReference type="ARBA" id="ARBA00022679"/>
    </source>
</evidence>
<protein>
    <submittedName>
        <fullName evidence="4">Glycosyltransferase family 1 protein</fullName>
    </submittedName>
</protein>
<keyword evidence="5" id="KW-1185">Reference proteome</keyword>
<feature type="domain" description="Glycosyltransferase subfamily 4-like N-terminal" evidence="3">
    <location>
        <begin position="21"/>
        <end position="181"/>
    </location>
</feature>
<reference evidence="4 5" key="1">
    <citation type="submission" date="2024-02" db="EMBL/GenBank/DDBJ databases">
        <title>Whole genome sequencing of Parabacteroides sp. AD58.</title>
        <authorList>
            <person name="Chaplin A.V."/>
            <person name="Pikina A.P."/>
            <person name="Sokolova S.R."/>
            <person name="Korostin D.O."/>
            <person name="Efimov B.A."/>
        </authorList>
    </citation>
    <scope>NUCLEOTIDE SEQUENCE [LARGE SCALE GENOMIC DNA]</scope>
    <source>
        <strain evidence="4 5">AD58</strain>
    </source>
</reference>
<dbReference type="Pfam" id="PF13439">
    <property type="entry name" value="Glyco_transf_4"/>
    <property type="match status" value="1"/>
</dbReference>
<evidence type="ECO:0000259" key="3">
    <source>
        <dbReference type="Pfam" id="PF13439"/>
    </source>
</evidence>
<dbReference type="CDD" id="cd03809">
    <property type="entry name" value="GT4_MtfB-like"/>
    <property type="match status" value="1"/>
</dbReference>